<dbReference type="EC" id="2.5.1.25" evidence="1"/>
<proteinExistence type="predicted"/>
<evidence type="ECO:0000256" key="3">
    <source>
        <dbReference type="ARBA" id="ARBA00022691"/>
    </source>
</evidence>
<dbReference type="Proteomes" id="UP000304912">
    <property type="component" value="Chromosome"/>
</dbReference>
<dbReference type="PANTHER" id="PTHR21392:SF1">
    <property type="entry name" value="TRNA-URIDINE AMINOCARBOXYPROPYLTRANSFERASE"/>
    <property type="match status" value="1"/>
</dbReference>
<accession>A0A5B7YH55</accession>
<dbReference type="SMART" id="SM01144">
    <property type="entry name" value="DTW"/>
    <property type="match status" value="1"/>
</dbReference>
<keyword evidence="7" id="KW-1185">Reference proteome</keyword>
<dbReference type="GO" id="GO:0016432">
    <property type="term" value="F:tRNA-uridine aminocarboxypropyltransferase activity"/>
    <property type="evidence" value="ECO:0007669"/>
    <property type="project" value="UniProtKB-EC"/>
</dbReference>
<sequence length="222" mass="25437">MALRDSELSRSTKPFVTRGSRVVRCNSCLLPKPHCMCDNKPEAIATCAVVLLMAQGEYYKPSNTGRLIADVVPENYAFKWHRTQAQPELLALLSDPTYDPYLIFPHEYAQVERCVGRVSMTSRKPLFIFLDGTWREAKRMFRKSDYLQRLPVLSIDTTEQNDYVLREAAHDYQLCTAQVAVKIFQLAGEQESAVALDNYFKVFTTQYLKGKPDRKNRADDAI</sequence>
<dbReference type="InterPro" id="IPR039262">
    <property type="entry name" value="DTWD2/TAPT"/>
</dbReference>
<keyword evidence="3" id="KW-0949">S-adenosyl-L-methionine</keyword>
<feature type="domain" description="DTW" evidence="5">
    <location>
        <begin position="21"/>
        <end position="212"/>
    </location>
</feature>
<dbReference type="RefSeq" id="WP_139757891.1">
    <property type="nucleotide sequence ID" value="NZ_CP039852.1"/>
</dbReference>
<evidence type="ECO:0000256" key="2">
    <source>
        <dbReference type="ARBA" id="ARBA00022679"/>
    </source>
</evidence>
<evidence type="ECO:0000313" key="6">
    <source>
        <dbReference type="EMBL" id="QCZ95162.1"/>
    </source>
</evidence>
<evidence type="ECO:0000313" key="7">
    <source>
        <dbReference type="Proteomes" id="UP000304912"/>
    </source>
</evidence>
<dbReference type="EMBL" id="CP039852">
    <property type="protein sequence ID" value="QCZ95162.1"/>
    <property type="molecule type" value="Genomic_DNA"/>
</dbReference>
<dbReference type="AlphaFoldDB" id="A0A5B7YH55"/>
<keyword evidence="2" id="KW-0808">Transferase</keyword>
<dbReference type="GO" id="GO:0008033">
    <property type="term" value="P:tRNA processing"/>
    <property type="evidence" value="ECO:0007669"/>
    <property type="project" value="UniProtKB-KW"/>
</dbReference>
<protein>
    <recommendedName>
        <fullName evidence="1">tRNA-uridine aminocarboxypropyltransferase</fullName>
        <ecNumber evidence="1">2.5.1.25</ecNumber>
    </recommendedName>
</protein>
<evidence type="ECO:0000259" key="5">
    <source>
        <dbReference type="SMART" id="SM01144"/>
    </source>
</evidence>
<dbReference type="KEGG" id="salk:FBQ74_06565"/>
<gene>
    <name evidence="6" type="ORF">FBQ74_06565</name>
</gene>
<organism evidence="6 7">
    <name type="scientific">Salinimonas iocasae</name>
    <dbReference type="NCBI Taxonomy" id="2572577"/>
    <lineage>
        <taxon>Bacteria</taxon>
        <taxon>Pseudomonadati</taxon>
        <taxon>Pseudomonadota</taxon>
        <taxon>Gammaproteobacteria</taxon>
        <taxon>Alteromonadales</taxon>
        <taxon>Alteromonadaceae</taxon>
        <taxon>Alteromonas/Salinimonas group</taxon>
        <taxon>Salinimonas</taxon>
    </lineage>
</organism>
<keyword evidence="4" id="KW-0819">tRNA processing</keyword>
<name>A0A5B7YH55_9ALTE</name>
<reference evidence="6 7" key="1">
    <citation type="submission" date="2019-04" db="EMBL/GenBank/DDBJ databases">
        <title>Salinimonas iocasae sp. nov., a halophilic bacterium isolated from the outer tube casing of tubeworms in Okinawa Trough.</title>
        <authorList>
            <person name="Zhang H."/>
            <person name="Wang H."/>
            <person name="Li C."/>
        </authorList>
    </citation>
    <scope>NUCLEOTIDE SEQUENCE [LARGE SCALE GENOMIC DNA]</scope>
    <source>
        <strain evidence="6 7">KX18D6</strain>
    </source>
</reference>
<dbReference type="OrthoDB" id="370626at2"/>
<dbReference type="Pfam" id="PF03942">
    <property type="entry name" value="DTW"/>
    <property type="match status" value="1"/>
</dbReference>
<evidence type="ECO:0000256" key="1">
    <source>
        <dbReference type="ARBA" id="ARBA00012386"/>
    </source>
</evidence>
<evidence type="ECO:0000256" key="4">
    <source>
        <dbReference type="ARBA" id="ARBA00022694"/>
    </source>
</evidence>
<dbReference type="InterPro" id="IPR005636">
    <property type="entry name" value="DTW"/>
</dbReference>
<dbReference type="PANTHER" id="PTHR21392">
    <property type="entry name" value="TRNA-URIDINE AMINOCARBOXYPROPYLTRANSFERASE 2"/>
    <property type="match status" value="1"/>
</dbReference>